<dbReference type="Proteomes" id="UP000308114">
    <property type="component" value="Unassembled WGS sequence"/>
</dbReference>
<protein>
    <submittedName>
        <fullName evidence="6">LD-carboxypeptidase</fullName>
    </submittedName>
</protein>
<dbReference type="InterPro" id="IPR040449">
    <property type="entry name" value="Peptidase_S66_N"/>
</dbReference>
<dbReference type="PANTHER" id="PTHR30237">
    <property type="entry name" value="MURAMOYLTETRAPEPTIDE CARBOXYPEPTIDASE"/>
    <property type="match status" value="1"/>
</dbReference>
<gene>
    <name evidence="6" type="ORF">C1I60_23860</name>
</gene>
<comment type="similarity">
    <text evidence="1">Belongs to the peptidase S66 family.</text>
</comment>
<dbReference type="CDD" id="cd07062">
    <property type="entry name" value="Peptidase_S66_mccF_like"/>
    <property type="match status" value="1"/>
</dbReference>
<feature type="active site" description="Nucleophile" evidence="3">
    <location>
        <position position="115"/>
    </location>
</feature>
<dbReference type="InterPro" id="IPR027461">
    <property type="entry name" value="Carboxypeptidase_A_C_sf"/>
</dbReference>
<dbReference type="AlphaFoldDB" id="A0A4U2PNS1"/>
<proteinExistence type="inferred from homology"/>
<keyword evidence="6" id="KW-0121">Carboxypeptidase</keyword>
<dbReference type="SUPFAM" id="SSF141986">
    <property type="entry name" value="LD-carboxypeptidase A C-terminal domain-like"/>
    <property type="match status" value="1"/>
</dbReference>
<dbReference type="InterPro" id="IPR027478">
    <property type="entry name" value="LdcA_N"/>
</dbReference>
<keyword evidence="6" id="KW-0645">Protease</keyword>
<dbReference type="Gene3D" id="3.40.50.10740">
    <property type="entry name" value="Class I glutamine amidotransferase-like"/>
    <property type="match status" value="1"/>
</dbReference>
<accession>A0A4U2PNS1</accession>
<feature type="active site" description="Charge relay system" evidence="3">
    <location>
        <position position="232"/>
    </location>
</feature>
<feature type="domain" description="LD-carboxypeptidase C-terminal" evidence="5">
    <location>
        <begin position="202"/>
        <end position="315"/>
    </location>
</feature>
<feature type="domain" description="LD-carboxypeptidase N-terminal" evidence="4">
    <location>
        <begin position="16"/>
        <end position="135"/>
    </location>
</feature>
<evidence type="ECO:0000256" key="3">
    <source>
        <dbReference type="PIRSR" id="PIRSR028757-1"/>
    </source>
</evidence>
<dbReference type="InterPro" id="IPR029062">
    <property type="entry name" value="Class_I_gatase-like"/>
</dbReference>
<name>A0A4U2PNS1_9BACL</name>
<dbReference type="RefSeq" id="WP_137063973.1">
    <property type="nucleotide sequence ID" value="NZ_PNXQ01000018.1"/>
</dbReference>
<dbReference type="Pfam" id="PF02016">
    <property type="entry name" value="Peptidase_S66"/>
    <property type="match status" value="1"/>
</dbReference>
<evidence type="ECO:0000313" key="7">
    <source>
        <dbReference type="Proteomes" id="UP000308114"/>
    </source>
</evidence>
<reference evidence="6 7" key="1">
    <citation type="submission" date="2018-01" db="EMBL/GenBank/DDBJ databases">
        <title>Bacillales members from the olive rhizosphere are effective biological control agents against Verticillium dahliae.</title>
        <authorList>
            <person name="Gomez-Lama C."/>
            <person name="Legarda G."/>
            <person name="Ruano-Rosa D."/>
            <person name="Pizarro-Tobias P."/>
            <person name="Valverde-Corredor A."/>
            <person name="Niqui J.L."/>
            <person name="Trivino J.C."/>
            <person name="Roca A."/>
            <person name="Mercado-Blanco J."/>
        </authorList>
    </citation>
    <scope>NUCLEOTIDE SEQUENCE [LARGE SCALE GENOMIC DNA]</scope>
    <source>
        <strain evidence="6 7">PIC167</strain>
    </source>
</reference>
<evidence type="ECO:0000259" key="5">
    <source>
        <dbReference type="Pfam" id="PF17676"/>
    </source>
</evidence>
<comment type="caution">
    <text evidence="6">The sequence shown here is derived from an EMBL/GenBank/DDBJ whole genome shotgun (WGS) entry which is preliminary data.</text>
</comment>
<evidence type="ECO:0000256" key="2">
    <source>
        <dbReference type="ARBA" id="ARBA00022801"/>
    </source>
</evidence>
<dbReference type="InterPro" id="IPR003507">
    <property type="entry name" value="S66_fam"/>
</dbReference>
<dbReference type="PIRSF" id="PIRSF028757">
    <property type="entry name" value="LD-carboxypeptidase"/>
    <property type="match status" value="1"/>
</dbReference>
<evidence type="ECO:0000313" key="6">
    <source>
        <dbReference type="EMBL" id="TKH40805.1"/>
    </source>
</evidence>
<keyword evidence="2" id="KW-0378">Hydrolase</keyword>
<feature type="active site" description="Charge relay system" evidence="3">
    <location>
        <position position="300"/>
    </location>
</feature>
<dbReference type="GO" id="GO:0004180">
    <property type="term" value="F:carboxypeptidase activity"/>
    <property type="evidence" value="ECO:0007669"/>
    <property type="project" value="UniProtKB-KW"/>
</dbReference>
<sequence length="328" mass="36232">MIIGKQAPKLKAGDEIRILSPSRSLSIVSEKNRLIAQQKLEQLGFAVSFSQHVLESDDFTSSSIESRVADLHEAFADPKVKGILTAIGGYNANQLLAHLDYELIGAHPKRLCGYSDITALSHAIYAKTGLITYAGPHFLTFGMLQGNEYTLAYFQKMMLEEGSIQIQSSPEWSDDTWYLDQDQRIFYPNVGPYAIHEGEAHGTIVGGNLCTLNLLQGTPYMPSLEGTILLVEDDYESSPATFDRDLQSLLLQPGFDQVRGIIIGRFQQASKMTEKLLRQIISSKKELASIPVIADADFGHTTPQFTYPIGGKASIRARNGMIDLEICE</sequence>
<dbReference type="InterPro" id="IPR040921">
    <property type="entry name" value="Peptidase_S66C"/>
</dbReference>
<dbReference type="SUPFAM" id="SSF52317">
    <property type="entry name" value="Class I glutamine amidotransferase-like"/>
    <property type="match status" value="1"/>
</dbReference>
<evidence type="ECO:0000256" key="1">
    <source>
        <dbReference type="ARBA" id="ARBA00010233"/>
    </source>
</evidence>
<dbReference type="Gene3D" id="3.50.30.60">
    <property type="entry name" value="LD-carboxypeptidase A C-terminal domain-like"/>
    <property type="match status" value="1"/>
</dbReference>
<dbReference type="PANTHER" id="PTHR30237:SF6">
    <property type="entry name" value="CARBOXYPEPTIDASE YOCD-RELATED"/>
    <property type="match status" value="1"/>
</dbReference>
<evidence type="ECO:0000259" key="4">
    <source>
        <dbReference type="Pfam" id="PF02016"/>
    </source>
</evidence>
<dbReference type="Pfam" id="PF17676">
    <property type="entry name" value="Peptidase_S66C"/>
    <property type="match status" value="1"/>
</dbReference>
<dbReference type="EMBL" id="PNXQ01000018">
    <property type="protein sequence ID" value="TKH40805.1"/>
    <property type="molecule type" value="Genomic_DNA"/>
</dbReference>
<organism evidence="6 7">
    <name type="scientific">Paenibacillus terrae</name>
    <dbReference type="NCBI Taxonomy" id="159743"/>
    <lineage>
        <taxon>Bacteria</taxon>
        <taxon>Bacillati</taxon>
        <taxon>Bacillota</taxon>
        <taxon>Bacilli</taxon>
        <taxon>Bacillales</taxon>
        <taxon>Paenibacillaceae</taxon>
        <taxon>Paenibacillus</taxon>
    </lineage>
</organism>